<evidence type="ECO:0000256" key="2">
    <source>
        <dbReference type="SAM" id="MobiDB-lite"/>
    </source>
</evidence>
<feature type="compositionally biased region" description="Basic residues" evidence="2">
    <location>
        <begin position="439"/>
        <end position="448"/>
    </location>
</feature>
<reference evidence="3" key="1">
    <citation type="journal article" date="2019" name="Sci. Rep.">
        <title>Draft genome of Tanacetum cinerariifolium, the natural source of mosquito coil.</title>
        <authorList>
            <person name="Yamashiro T."/>
            <person name="Shiraishi A."/>
            <person name="Satake H."/>
            <person name="Nakayama K."/>
        </authorList>
    </citation>
    <scope>NUCLEOTIDE SEQUENCE</scope>
</reference>
<sequence>MICNMGSIGKYMHEIILHQQGTPQLLKQKKLMQTQEDHSNPIQALNIDSLKVDLVVIQNTCSKKEDSNSDTASGKSVKESSLDYATKDVHAIKYNMSKEKERCMEYFRSLHSHFQVLSKENLKGTRIEHGFKWAFMSLFGQDIDTFTSTMLLDVDQLQNQLDKDEFLKDRSMAAFWVVKHFRDPLLQHMDNVKKSVAERTRKAVDDDLVVIESNEIESEVQDDSSRSGNDTDVDDADIRPIYDEEPMVEVQLTAEFKSLMLDSSPDNQTTDNSKQSLESENILLKRIVAQSQKDFSRMEAHCIALKLKYQNQALKSGQHGQILNETSNKAKIKKEIDVLETMNIELEHSVAKLRKENKTLKKHYKDLYDSIKITRSKTIEQSTSLLANNADLKAQIQEKVFAIAALKNDLRKLKGNSVDTKFAKTSVLGKLEVNSRAKIQSHKTRNHNKPVDQKSHTQKLGRQIFTGHRFSPNKTFTVYEKTSPRSDLGVRWIPTGKLFDSCTSKVDSEPSHGLNVDIPNIQECKQTLDVSVGTSINVQKEESLDLSASALCKVNEKNLRVWLLKKLISQKPLSKWIHR</sequence>
<protein>
    <submittedName>
        <fullName evidence="3">Uncharacterized protein</fullName>
    </submittedName>
</protein>
<organism evidence="3">
    <name type="scientific">Tanacetum cinerariifolium</name>
    <name type="common">Dalmatian daisy</name>
    <name type="synonym">Chrysanthemum cinerariifolium</name>
    <dbReference type="NCBI Taxonomy" id="118510"/>
    <lineage>
        <taxon>Eukaryota</taxon>
        <taxon>Viridiplantae</taxon>
        <taxon>Streptophyta</taxon>
        <taxon>Embryophyta</taxon>
        <taxon>Tracheophyta</taxon>
        <taxon>Spermatophyta</taxon>
        <taxon>Magnoliopsida</taxon>
        <taxon>eudicotyledons</taxon>
        <taxon>Gunneridae</taxon>
        <taxon>Pentapetalae</taxon>
        <taxon>asterids</taxon>
        <taxon>campanulids</taxon>
        <taxon>Asterales</taxon>
        <taxon>Asteraceae</taxon>
        <taxon>Asteroideae</taxon>
        <taxon>Anthemideae</taxon>
        <taxon>Anthemidinae</taxon>
        <taxon>Tanacetum</taxon>
    </lineage>
</organism>
<keyword evidence="1" id="KW-0175">Coiled coil</keyword>
<comment type="caution">
    <text evidence="3">The sequence shown here is derived from an EMBL/GenBank/DDBJ whole genome shotgun (WGS) entry which is preliminary data.</text>
</comment>
<feature type="region of interest" description="Disordered" evidence="2">
    <location>
        <begin position="438"/>
        <end position="458"/>
    </location>
</feature>
<gene>
    <name evidence="3" type="ORF">Tci_062814</name>
</gene>
<feature type="region of interest" description="Disordered" evidence="2">
    <location>
        <begin position="215"/>
        <end position="239"/>
    </location>
</feature>
<evidence type="ECO:0000256" key="1">
    <source>
        <dbReference type="SAM" id="Coils"/>
    </source>
</evidence>
<dbReference type="AlphaFoldDB" id="A0A6L2NXJ1"/>
<proteinExistence type="predicted"/>
<dbReference type="EMBL" id="BKCJ010010272">
    <property type="protein sequence ID" value="GEU90836.1"/>
    <property type="molecule type" value="Genomic_DNA"/>
</dbReference>
<feature type="coiled-coil region" evidence="1">
    <location>
        <begin position="336"/>
        <end position="370"/>
    </location>
</feature>
<name>A0A6L2NXJ1_TANCI</name>
<evidence type="ECO:0000313" key="3">
    <source>
        <dbReference type="EMBL" id="GEU90836.1"/>
    </source>
</evidence>
<accession>A0A6L2NXJ1</accession>